<dbReference type="OrthoDB" id="5295388at2"/>
<dbReference type="EMBL" id="QNRQ01000001">
    <property type="protein sequence ID" value="RBP42920.1"/>
    <property type="molecule type" value="Genomic_DNA"/>
</dbReference>
<comment type="caution">
    <text evidence="7">The sequence shown here is derived from an EMBL/GenBank/DDBJ whole genome shotgun (WGS) entry which is preliminary data.</text>
</comment>
<feature type="domain" description="Acylphosphatase-like" evidence="6">
    <location>
        <begin position="12"/>
        <end position="98"/>
    </location>
</feature>
<keyword evidence="4" id="KW-0378">Hydrolase</keyword>
<feature type="active site" evidence="4">
    <location>
        <position position="45"/>
    </location>
</feature>
<evidence type="ECO:0000256" key="3">
    <source>
        <dbReference type="ARBA" id="ARBA00047645"/>
    </source>
</evidence>
<organism evidence="7 8">
    <name type="scientific">Eoetvoesiella caeni</name>
    <dbReference type="NCBI Taxonomy" id="645616"/>
    <lineage>
        <taxon>Bacteria</taxon>
        <taxon>Pseudomonadati</taxon>
        <taxon>Pseudomonadota</taxon>
        <taxon>Betaproteobacteria</taxon>
        <taxon>Burkholderiales</taxon>
        <taxon>Alcaligenaceae</taxon>
        <taxon>Eoetvoesiella</taxon>
    </lineage>
</organism>
<evidence type="ECO:0000259" key="6">
    <source>
        <dbReference type="PROSITE" id="PS51160"/>
    </source>
</evidence>
<comment type="similarity">
    <text evidence="1 5">Belongs to the acylphosphatase family.</text>
</comment>
<protein>
    <recommendedName>
        <fullName evidence="2 4">acylphosphatase</fullName>
        <ecNumber evidence="2 4">3.6.1.7</ecNumber>
    </recommendedName>
</protein>
<comment type="catalytic activity">
    <reaction evidence="3 4">
        <text>an acyl phosphate + H2O = a carboxylate + phosphate + H(+)</text>
        <dbReference type="Rhea" id="RHEA:14965"/>
        <dbReference type="ChEBI" id="CHEBI:15377"/>
        <dbReference type="ChEBI" id="CHEBI:15378"/>
        <dbReference type="ChEBI" id="CHEBI:29067"/>
        <dbReference type="ChEBI" id="CHEBI:43474"/>
        <dbReference type="ChEBI" id="CHEBI:59918"/>
        <dbReference type="EC" id="3.6.1.7"/>
    </reaction>
</comment>
<dbReference type="InterPro" id="IPR017968">
    <property type="entry name" value="Acylphosphatase_CS"/>
</dbReference>
<evidence type="ECO:0000256" key="1">
    <source>
        <dbReference type="ARBA" id="ARBA00005614"/>
    </source>
</evidence>
<keyword evidence="8" id="KW-1185">Reference proteome</keyword>
<feature type="active site" evidence="4">
    <location>
        <position position="27"/>
    </location>
</feature>
<dbReference type="NCBIfam" id="NF010998">
    <property type="entry name" value="PRK14424.1"/>
    <property type="match status" value="1"/>
</dbReference>
<accession>A0A366HIZ6</accession>
<evidence type="ECO:0000256" key="2">
    <source>
        <dbReference type="ARBA" id="ARBA00012150"/>
    </source>
</evidence>
<dbReference type="GO" id="GO:0003998">
    <property type="term" value="F:acylphosphatase activity"/>
    <property type="evidence" value="ECO:0007669"/>
    <property type="project" value="UniProtKB-EC"/>
</dbReference>
<dbReference type="SUPFAM" id="SSF54975">
    <property type="entry name" value="Acylphosphatase/BLUF domain-like"/>
    <property type="match status" value="1"/>
</dbReference>
<dbReference type="PANTHER" id="PTHR47268">
    <property type="entry name" value="ACYLPHOSPHATASE"/>
    <property type="match status" value="1"/>
</dbReference>
<dbReference type="PROSITE" id="PS00150">
    <property type="entry name" value="ACYLPHOSPHATASE_1"/>
    <property type="match status" value="1"/>
</dbReference>
<dbReference type="PANTHER" id="PTHR47268:SF4">
    <property type="entry name" value="ACYLPHOSPHATASE"/>
    <property type="match status" value="1"/>
</dbReference>
<gene>
    <name evidence="7" type="ORF">DFR37_10145</name>
</gene>
<name>A0A366HIZ6_9BURK</name>
<dbReference type="PRINTS" id="PR00112">
    <property type="entry name" value="ACYLPHPHTASE"/>
</dbReference>
<dbReference type="InterPro" id="IPR001792">
    <property type="entry name" value="Acylphosphatase-like_dom"/>
</dbReference>
<dbReference type="Proteomes" id="UP000253628">
    <property type="component" value="Unassembled WGS sequence"/>
</dbReference>
<dbReference type="RefSeq" id="WP_113931245.1">
    <property type="nucleotide sequence ID" value="NZ_JACCEU010000001.1"/>
</dbReference>
<dbReference type="Gene3D" id="3.30.70.100">
    <property type="match status" value="1"/>
</dbReference>
<dbReference type="Pfam" id="PF00708">
    <property type="entry name" value="Acylphosphatase"/>
    <property type="match status" value="1"/>
</dbReference>
<sequence length="98" mass="10910">MKKLSANHAIETVSVRITGHVQGVGFRAAAVRQAHAMKITGWVRNNTDSSVEAVLQGPHEQVDRMLSWLLTGPPGARVAAVESQEMHTERYFDRFEQI</sequence>
<evidence type="ECO:0000256" key="5">
    <source>
        <dbReference type="RuleBase" id="RU004168"/>
    </source>
</evidence>
<dbReference type="PROSITE" id="PS51160">
    <property type="entry name" value="ACYLPHOSPHATASE_3"/>
    <property type="match status" value="1"/>
</dbReference>
<evidence type="ECO:0000256" key="4">
    <source>
        <dbReference type="PROSITE-ProRule" id="PRU00520"/>
    </source>
</evidence>
<dbReference type="InterPro" id="IPR036046">
    <property type="entry name" value="Acylphosphatase-like_dom_sf"/>
</dbReference>
<evidence type="ECO:0000313" key="8">
    <source>
        <dbReference type="Proteomes" id="UP000253628"/>
    </source>
</evidence>
<dbReference type="InterPro" id="IPR020456">
    <property type="entry name" value="Acylphosphatase"/>
</dbReference>
<evidence type="ECO:0000313" key="7">
    <source>
        <dbReference type="EMBL" id="RBP42920.1"/>
    </source>
</evidence>
<dbReference type="AlphaFoldDB" id="A0A366HIZ6"/>
<proteinExistence type="inferred from homology"/>
<reference evidence="7 8" key="1">
    <citation type="submission" date="2018-06" db="EMBL/GenBank/DDBJ databases">
        <title>Genomic Encyclopedia of Type Strains, Phase IV (KMG-IV): sequencing the most valuable type-strain genomes for metagenomic binning, comparative biology and taxonomic classification.</title>
        <authorList>
            <person name="Goeker M."/>
        </authorList>
    </citation>
    <scope>NUCLEOTIDE SEQUENCE [LARGE SCALE GENOMIC DNA]</scope>
    <source>
        <strain evidence="7 8">DSM 25520</strain>
    </source>
</reference>
<dbReference type="EC" id="3.6.1.7" evidence="2 4"/>